<evidence type="ECO:0000313" key="1">
    <source>
        <dbReference type="EMBL" id="EGW10368.1"/>
    </source>
</evidence>
<reference evidence="2" key="1">
    <citation type="journal article" date="2011" name="Nat. Biotechnol.">
        <title>The genomic sequence of the Chinese hamster ovary (CHO)-K1 cell line.</title>
        <authorList>
            <person name="Xu X."/>
            <person name="Nagarajan H."/>
            <person name="Lewis N.E."/>
            <person name="Pan S."/>
            <person name="Cai Z."/>
            <person name="Liu X."/>
            <person name="Chen W."/>
            <person name="Xie M."/>
            <person name="Wang W."/>
            <person name="Hammond S."/>
            <person name="Andersen M.R."/>
            <person name="Neff N."/>
            <person name="Passarelli B."/>
            <person name="Koh W."/>
            <person name="Fan H.C."/>
            <person name="Wang J."/>
            <person name="Gui Y."/>
            <person name="Lee K.H."/>
            <person name="Betenbaugh M.J."/>
            <person name="Quake S.R."/>
            <person name="Famili I."/>
            <person name="Palsson B.O."/>
            <person name="Wang J."/>
        </authorList>
    </citation>
    <scope>NUCLEOTIDE SEQUENCE [LARGE SCALE GENOMIC DNA]</scope>
    <source>
        <strain evidence="2">CHO K1 cell line</strain>
    </source>
</reference>
<dbReference type="EMBL" id="JH002012">
    <property type="protein sequence ID" value="EGW10368.1"/>
    <property type="molecule type" value="Genomic_DNA"/>
</dbReference>
<sequence>MCRKSQDPREKSGQGPREIDIVLYCREKTASSLNSDKLEGDDKYACFLIRSLEWPCTK</sequence>
<accession>G3ID58</accession>
<name>G3ID58_CRIGR</name>
<proteinExistence type="predicted"/>
<gene>
    <name evidence="1" type="ORF">I79_021630</name>
</gene>
<organism evidence="1 2">
    <name type="scientific">Cricetulus griseus</name>
    <name type="common">Chinese hamster</name>
    <name type="synonym">Cricetulus barabensis griseus</name>
    <dbReference type="NCBI Taxonomy" id="10029"/>
    <lineage>
        <taxon>Eukaryota</taxon>
        <taxon>Metazoa</taxon>
        <taxon>Chordata</taxon>
        <taxon>Craniata</taxon>
        <taxon>Vertebrata</taxon>
        <taxon>Euteleostomi</taxon>
        <taxon>Mammalia</taxon>
        <taxon>Eutheria</taxon>
        <taxon>Euarchontoglires</taxon>
        <taxon>Glires</taxon>
        <taxon>Rodentia</taxon>
        <taxon>Myomorpha</taxon>
        <taxon>Muroidea</taxon>
        <taxon>Cricetidae</taxon>
        <taxon>Cricetinae</taxon>
        <taxon>Cricetulus</taxon>
    </lineage>
</organism>
<dbReference type="Proteomes" id="UP000001075">
    <property type="component" value="Unassembled WGS sequence"/>
</dbReference>
<dbReference type="AlphaFoldDB" id="G3ID58"/>
<dbReference type="InParanoid" id="G3ID58"/>
<protein>
    <submittedName>
        <fullName evidence="1">Uncharacterized protein</fullName>
    </submittedName>
</protein>
<evidence type="ECO:0000313" key="2">
    <source>
        <dbReference type="Proteomes" id="UP000001075"/>
    </source>
</evidence>